<dbReference type="InterPro" id="IPR000086">
    <property type="entry name" value="NUDIX_hydrolase_dom"/>
</dbReference>
<comment type="cofactor">
    <cofactor evidence="1">
        <name>Mn(2+)</name>
        <dbReference type="ChEBI" id="CHEBI:29035"/>
    </cofactor>
</comment>
<reference evidence="8 9" key="1">
    <citation type="submission" date="2024-06" db="EMBL/GenBank/DDBJ databases">
        <title>Genomic Encyclopedia of Type Strains, Phase IV (KMG-IV): sequencing the most valuable type-strain genomes for metagenomic binning, comparative biology and taxonomic classification.</title>
        <authorList>
            <person name="Goeker M."/>
        </authorList>
    </citation>
    <scope>NUCLEOTIDE SEQUENCE [LARGE SCALE GENOMIC DNA]</scope>
    <source>
        <strain evidence="8 9">DSM 100022</strain>
    </source>
</reference>
<evidence type="ECO:0000256" key="6">
    <source>
        <dbReference type="ARBA" id="ARBA00023211"/>
    </source>
</evidence>
<keyword evidence="9" id="KW-1185">Reference proteome</keyword>
<keyword evidence="5" id="KW-0460">Magnesium</keyword>
<proteinExistence type="predicted"/>
<dbReference type="Gene3D" id="3.90.79.10">
    <property type="entry name" value="Nucleoside Triphosphate Pyrophosphohydrolase"/>
    <property type="match status" value="1"/>
</dbReference>
<organism evidence="8 9">
    <name type="scientific">Mesorhizobium robiniae</name>
    <dbReference type="NCBI Taxonomy" id="559315"/>
    <lineage>
        <taxon>Bacteria</taxon>
        <taxon>Pseudomonadati</taxon>
        <taxon>Pseudomonadota</taxon>
        <taxon>Alphaproteobacteria</taxon>
        <taxon>Hyphomicrobiales</taxon>
        <taxon>Phyllobacteriaceae</taxon>
        <taxon>Mesorhizobium</taxon>
    </lineage>
</organism>
<protein>
    <submittedName>
        <fullName evidence="8">8-oxo-dGTP pyrophosphatase MutT (NUDIX family)</fullName>
    </submittedName>
</protein>
<accession>A0ABV2GYS2</accession>
<gene>
    <name evidence="8" type="ORF">ABID19_006500</name>
</gene>
<sequence length="210" mass="22891">MHVSKLTPELVADLRSQYQAVAPWKTESGESLKRAAVGIILIEADDGSGEPAFLLTLRNSKMRSHAGQYALPGGRANDGEMPIETVIRECDEEIGLKLREEQAIGSLDVYVSQSGYVITPVVFVVLSDAAFNINPEEVTEMFRIKLSDVTGERGAQFSDELGGGANLIRLPLFDHHLHAPTAAMIYQLLELLAGRYTAVSHLVAPDFATR</sequence>
<comment type="caution">
    <text evidence="8">The sequence shown here is derived from an EMBL/GenBank/DDBJ whole genome shotgun (WGS) entry which is preliminary data.</text>
</comment>
<dbReference type="PANTHER" id="PTHR12992:SF11">
    <property type="entry name" value="MITOCHONDRIAL COENZYME A DIPHOSPHATASE NUDT8"/>
    <property type="match status" value="1"/>
</dbReference>
<dbReference type="RefSeq" id="WP_263807121.1">
    <property type="nucleotide sequence ID" value="NZ_JBEPMC010000018.1"/>
</dbReference>
<dbReference type="PANTHER" id="PTHR12992">
    <property type="entry name" value="NUDIX HYDROLASE"/>
    <property type="match status" value="1"/>
</dbReference>
<keyword evidence="4" id="KW-0378">Hydrolase</keyword>
<dbReference type="PROSITE" id="PS51462">
    <property type="entry name" value="NUDIX"/>
    <property type="match status" value="1"/>
</dbReference>
<evidence type="ECO:0000256" key="2">
    <source>
        <dbReference type="ARBA" id="ARBA00001946"/>
    </source>
</evidence>
<evidence type="ECO:0000256" key="4">
    <source>
        <dbReference type="ARBA" id="ARBA00022801"/>
    </source>
</evidence>
<dbReference type="SUPFAM" id="SSF55811">
    <property type="entry name" value="Nudix"/>
    <property type="match status" value="1"/>
</dbReference>
<dbReference type="EMBL" id="JBEPMC010000018">
    <property type="protein sequence ID" value="MET3583435.1"/>
    <property type="molecule type" value="Genomic_DNA"/>
</dbReference>
<keyword evidence="3" id="KW-0479">Metal-binding</keyword>
<dbReference type="CDD" id="cd03426">
    <property type="entry name" value="NUDIX_CoAse_Nudt7"/>
    <property type="match status" value="1"/>
</dbReference>
<evidence type="ECO:0000256" key="5">
    <source>
        <dbReference type="ARBA" id="ARBA00022842"/>
    </source>
</evidence>
<evidence type="ECO:0000313" key="8">
    <source>
        <dbReference type="EMBL" id="MET3583435.1"/>
    </source>
</evidence>
<evidence type="ECO:0000313" key="9">
    <source>
        <dbReference type="Proteomes" id="UP001549204"/>
    </source>
</evidence>
<evidence type="ECO:0000259" key="7">
    <source>
        <dbReference type="PROSITE" id="PS51462"/>
    </source>
</evidence>
<dbReference type="Pfam" id="PF00293">
    <property type="entry name" value="NUDIX"/>
    <property type="match status" value="1"/>
</dbReference>
<dbReference type="InterPro" id="IPR015797">
    <property type="entry name" value="NUDIX_hydrolase-like_dom_sf"/>
</dbReference>
<name>A0ABV2GYS2_9HYPH</name>
<comment type="cofactor">
    <cofactor evidence="2">
        <name>Mg(2+)</name>
        <dbReference type="ChEBI" id="CHEBI:18420"/>
    </cofactor>
</comment>
<feature type="domain" description="Nudix hydrolase" evidence="7">
    <location>
        <begin position="32"/>
        <end position="174"/>
    </location>
</feature>
<dbReference type="Proteomes" id="UP001549204">
    <property type="component" value="Unassembled WGS sequence"/>
</dbReference>
<evidence type="ECO:0000256" key="1">
    <source>
        <dbReference type="ARBA" id="ARBA00001936"/>
    </source>
</evidence>
<keyword evidence="6" id="KW-0464">Manganese</keyword>
<dbReference type="InterPro" id="IPR045121">
    <property type="entry name" value="CoAse"/>
</dbReference>
<evidence type="ECO:0000256" key="3">
    <source>
        <dbReference type="ARBA" id="ARBA00022723"/>
    </source>
</evidence>